<accession>A0A4Q1BH37</accession>
<dbReference type="Proteomes" id="UP000289152">
    <property type="component" value="Unassembled WGS sequence"/>
</dbReference>
<evidence type="ECO:0000256" key="2">
    <source>
        <dbReference type="ARBA" id="ARBA00006780"/>
    </source>
</evidence>
<comment type="subcellular location">
    <subcellularLocation>
        <location evidence="1">Mitochondrion inner membrane</location>
        <topology evidence="1">Single-pass membrane protein</topology>
    </subcellularLocation>
</comment>
<dbReference type="Pfam" id="PF07960">
    <property type="entry name" value="CBP4"/>
    <property type="match status" value="1"/>
</dbReference>
<gene>
    <name evidence="10" type="ORF">M231_05803</name>
</gene>
<evidence type="ECO:0000256" key="7">
    <source>
        <dbReference type="ARBA" id="ARBA00023136"/>
    </source>
</evidence>
<protein>
    <submittedName>
        <fullName evidence="10">Uncharacterized protein</fullName>
    </submittedName>
</protein>
<keyword evidence="11" id="KW-1185">Reference proteome</keyword>
<comment type="similarity">
    <text evidence="2">Belongs to the CBP4 family.</text>
</comment>
<comment type="function">
    <text evidence="9">Essential for the assembly of ubiquinol-cytochrome c reductase. It has a direct effect on the correct occurrence of the Rieske protein, core 4, core 5 and apocytochrome b.</text>
</comment>
<comment type="caution">
    <text evidence="10">The sequence shown here is derived from an EMBL/GenBank/DDBJ whole genome shotgun (WGS) entry which is preliminary data.</text>
</comment>
<evidence type="ECO:0000256" key="8">
    <source>
        <dbReference type="ARBA" id="ARBA00023186"/>
    </source>
</evidence>
<dbReference type="AlphaFoldDB" id="A0A4Q1BH37"/>
<reference evidence="10 11" key="1">
    <citation type="submission" date="2016-06" db="EMBL/GenBank/DDBJ databases">
        <title>Evolution of pathogenesis and genome organization in the Tremellales.</title>
        <authorList>
            <person name="Cuomo C."/>
            <person name="Litvintseva A."/>
            <person name="Heitman J."/>
            <person name="Chen Y."/>
            <person name="Sun S."/>
            <person name="Springer D."/>
            <person name="Dromer F."/>
            <person name="Young S."/>
            <person name="Zeng Q."/>
            <person name="Chapman S."/>
            <person name="Gujja S."/>
            <person name="Saif S."/>
            <person name="Birren B."/>
        </authorList>
    </citation>
    <scope>NUCLEOTIDE SEQUENCE [LARGE SCALE GENOMIC DNA]</scope>
    <source>
        <strain evidence="10 11">ATCC 28783</strain>
    </source>
</reference>
<keyword evidence="5" id="KW-1133">Transmembrane helix</keyword>
<evidence type="ECO:0000256" key="6">
    <source>
        <dbReference type="ARBA" id="ARBA00023128"/>
    </source>
</evidence>
<evidence type="ECO:0000256" key="1">
    <source>
        <dbReference type="ARBA" id="ARBA00004434"/>
    </source>
</evidence>
<evidence type="ECO:0000313" key="10">
    <source>
        <dbReference type="EMBL" id="RXK36901.1"/>
    </source>
</evidence>
<dbReference type="STRING" id="5217.A0A4Q1BH37"/>
<keyword evidence="6" id="KW-0496">Mitochondrion</keyword>
<dbReference type="InterPro" id="IPR012420">
    <property type="entry name" value="Cbp4"/>
</dbReference>
<dbReference type="InParanoid" id="A0A4Q1BH37"/>
<evidence type="ECO:0000256" key="3">
    <source>
        <dbReference type="ARBA" id="ARBA00022692"/>
    </source>
</evidence>
<keyword evidence="7" id="KW-0472">Membrane</keyword>
<sequence>MAGGWGIMRYSTPTEEQFYQSLSPELKKKVDQVRIQRAGGDTALKSALEDASKSDQIVWAEQLGNSKSPGGGRRV</sequence>
<keyword evidence="3" id="KW-0812">Transmembrane</keyword>
<organism evidence="10 11">
    <name type="scientific">Tremella mesenterica</name>
    <name type="common">Jelly fungus</name>
    <dbReference type="NCBI Taxonomy" id="5217"/>
    <lineage>
        <taxon>Eukaryota</taxon>
        <taxon>Fungi</taxon>
        <taxon>Dikarya</taxon>
        <taxon>Basidiomycota</taxon>
        <taxon>Agaricomycotina</taxon>
        <taxon>Tremellomycetes</taxon>
        <taxon>Tremellales</taxon>
        <taxon>Tremellaceae</taxon>
        <taxon>Tremella</taxon>
    </lineage>
</organism>
<keyword evidence="4" id="KW-0999">Mitochondrion inner membrane</keyword>
<proteinExistence type="inferred from homology"/>
<keyword evidence="8" id="KW-0143">Chaperone</keyword>
<evidence type="ECO:0000313" key="11">
    <source>
        <dbReference type="Proteomes" id="UP000289152"/>
    </source>
</evidence>
<dbReference type="GO" id="GO:0005743">
    <property type="term" value="C:mitochondrial inner membrane"/>
    <property type="evidence" value="ECO:0007669"/>
    <property type="project" value="UniProtKB-SubCell"/>
</dbReference>
<evidence type="ECO:0000256" key="4">
    <source>
        <dbReference type="ARBA" id="ARBA00022792"/>
    </source>
</evidence>
<name>A0A4Q1BH37_TREME</name>
<evidence type="ECO:0000256" key="5">
    <source>
        <dbReference type="ARBA" id="ARBA00022989"/>
    </source>
</evidence>
<dbReference type="OrthoDB" id="5576752at2759"/>
<evidence type="ECO:0000256" key="9">
    <source>
        <dbReference type="ARBA" id="ARBA00025413"/>
    </source>
</evidence>
<dbReference type="EMBL" id="SDIL01000083">
    <property type="protein sequence ID" value="RXK36901.1"/>
    <property type="molecule type" value="Genomic_DNA"/>
</dbReference>